<feature type="transmembrane region" description="Helical" evidence="8">
    <location>
        <begin position="35"/>
        <end position="57"/>
    </location>
</feature>
<comment type="subcellular location">
    <subcellularLocation>
        <location evidence="1">Membrane</location>
        <topology evidence="1">Multi-pass membrane protein</topology>
    </subcellularLocation>
</comment>
<proteinExistence type="inferred from homology"/>
<dbReference type="InterPro" id="IPR002379">
    <property type="entry name" value="ATPase_proteolipid_c-like_dom"/>
</dbReference>
<dbReference type="KEGG" id="caml:H6X83_09155"/>
<dbReference type="Pfam" id="PF00137">
    <property type="entry name" value="ATP-synt_C"/>
    <property type="match status" value="1"/>
</dbReference>
<name>A0A7G9WEK9_9FIRM</name>
<evidence type="ECO:0000256" key="3">
    <source>
        <dbReference type="ARBA" id="ARBA00022692"/>
    </source>
</evidence>
<feature type="transmembrane region" description="Helical" evidence="8">
    <location>
        <begin position="109"/>
        <end position="131"/>
    </location>
</feature>
<keyword evidence="11" id="KW-1185">Reference proteome</keyword>
<evidence type="ECO:0000313" key="10">
    <source>
        <dbReference type="EMBL" id="QNO17121.1"/>
    </source>
</evidence>
<evidence type="ECO:0000256" key="8">
    <source>
        <dbReference type="SAM" id="Phobius"/>
    </source>
</evidence>
<sequence length="134" mass="13284">MLFNAILLAVPVVFLVASVALSVRAVNHGRKPKTALMAQVFACLLVAAVCIAAPMGVHAATGAEMNTTGLIAMALAIGIAGIGSGIAVGPSAAAAIGATSEDPKNFGKAIIFVALGEGIALYGLLVAILIFTKV</sequence>
<dbReference type="SUPFAM" id="SSF81333">
    <property type="entry name" value="F1F0 ATP synthase subunit C"/>
    <property type="match status" value="1"/>
</dbReference>
<dbReference type="CDD" id="cd18120">
    <property type="entry name" value="ATP-synt_Vo_Ao_c"/>
    <property type="match status" value="1"/>
</dbReference>
<evidence type="ECO:0000256" key="1">
    <source>
        <dbReference type="ARBA" id="ARBA00004141"/>
    </source>
</evidence>
<feature type="domain" description="V-ATPase proteolipid subunit C-like" evidence="9">
    <location>
        <begin position="71"/>
        <end position="130"/>
    </location>
</feature>
<feature type="transmembrane region" description="Helical" evidence="8">
    <location>
        <begin position="69"/>
        <end position="89"/>
    </location>
</feature>
<evidence type="ECO:0000256" key="2">
    <source>
        <dbReference type="ARBA" id="ARBA00006704"/>
    </source>
</evidence>
<dbReference type="PRINTS" id="PR00124">
    <property type="entry name" value="ATPASEC"/>
</dbReference>
<keyword evidence="4 8" id="KW-1133">Transmembrane helix</keyword>
<dbReference type="Gene3D" id="1.20.120.610">
    <property type="entry name" value="lithium bound rotor ring of v- atpase"/>
    <property type="match status" value="1"/>
</dbReference>
<dbReference type="InterPro" id="IPR035921">
    <property type="entry name" value="F/V-ATP_Csub_sf"/>
</dbReference>
<dbReference type="Proteomes" id="UP000516046">
    <property type="component" value="Chromosome"/>
</dbReference>
<protein>
    <recommendedName>
        <fullName evidence="6">ATP synthase F(0) sector subunit c</fullName>
    </recommendedName>
    <alternativeName>
        <fullName evidence="7">F-type ATPase subunit c</fullName>
    </alternativeName>
</protein>
<dbReference type="GO" id="GO:0015986">
    <property type="term" value="P:proton motive force-driven ATP synthesis"/>
    <property type="evidence" value="ECO:0007669"/>
    <property type="project" value="InterPro"/>
</dbReference>
<accession>A0A7G9WEK9</accession>
<dbReference type="GO" id="GO:0045259">
    <property type="term" value="C:proton-transporting ATP synthase complex"/>
    <property type="evidence" value="ECO:0007669"/>
    <property type="project" value="InterPro"/>
</dbReference>
<dbReference type="AlphaFoldDB" id="A0A7G9WEK9"/>
<comment type="similarity">
    <text evidence="2">Belongs to the ATPase C chain family.</text>
</comment>
<evidence type="ECO:0000256" key="5">
    <source>
        <dbReference type="ARBA" id="ARBA00023136"/>
    </source>
</evidence>
<evidence type="ECO:0000256" key="4">
    <source>
        <dbReference type="ARBA" id="ARBA00022989"/>
    </source>
</evidence>
<evidence type="ECO:0000256" key="6">
    <source>
        <dbReference type="ARBA" id="ARBA00032200"/>
    </source>
</evidence>
<organism evidence="10 11">
    <name type="scientific">Caproicibacterium amylolyticum</name>
    <dbReference type="NCBI Taxonomy" id="2766537"/>
    <lineage>
        <taxon>Bacteria</taxon>
        <taxon>Bacillati</taxon>
        <taxon>Bacillota</taxon>
        <taxon>Clostridia</taxon>
        <taxon>Eubacteriales</taxon>
        <taxon>Oscillospiraceae</taxon>
        <taxon>Caproicibacterium</taxon>
    </lineage>
</organism>
<dbReference type="GO" id="GO:0015078">
    <property type="term" value="F:proton transmembrane transporter activity"/>
    <property type="evidence" value="ECO:0007669"/>
    <property type="project" value="InterPro"/>
</dbReference>
<evidence type="ECO:0000259" key="9">
    <source>
        <dbReference type="Pfam" id="PF00137"/>
    </source>
</evidence>
<dbReference type="GO" id="GO:0033177">
    <property type="term" value="C:proton-transporting two-sector ATPase complex, proton-transporting domain"/>
    <property type="evidence" value="ECO:0007669"/>
    <property type="project" value="InterPro"/>
</dbReference>
<dbReference type="RefSeq" id="WP_212506189.1">
    <property type="nucleotide sequence ID" value="NZ_CP060696.1"/>
</dbReference>
<keyword evidence="5 8" id="KW-0472">Membrane</keyword>
<evidence type="ECO:0000313" key="11">
    <source>
        <dbReference type="Proteomes" id="UP000516046"/>
    </source>
</evidence>
<gene>
    <name evidence="10" type="ORF">H6X83_09155</name>
</gene>
<keyword evidence="3 8" id="KW-0812">Transmembrane</keyword>
<dbReference type="EMBL" id="CP060696">
    <property type="protein sequence ID" value="QNO17121.1"/>
    <property type="molecule type" value="Genomic_DNA"/>
</dbReference>
<reference evidence="10 11" key="1">
    <citation type="submission" date="2020-08" db="EMBL/GenBank/DDBJ databases">
        <authorList>
            <person name="Ren C."/>
            <person name="Gu Y."/>
            <person name="Xu Y."/>
        </authorList>
    </citation>
    <scope>NUCLEOTIDE SEQUENCE [LARGE SCALE GENOMIC DNA]</scope>
    <source>
        <strain evidence="10 11">LBM18003</strain>
    </source>
</reference>
<evidence type="ECO:0000256" key="7">
    <source>
        <dbReference type="ARBA" id="ARBA00032887"/>
    </source>
</evidence>
<dbReference type="InterPro" id="IPR000454">
    <property type="entry name" value="ATP_synth_F0_csu"/>
</dbReference>